<organism evidence="1 2">
    <name type="scientific">Thauera phenylacetica B4P</name>
    <dbReference type="NCBI Taxonomy" id="1234382"/>
    <lineage>
        <taxon>Bacteria</taxon>
        <taxon>Pseudomonadati</taxon>
        <taxon>Pseudomonadota</taxon>
        <taxon>Betaproteobacteria</taxon>
        <taxon>Rhodocyclales</taxon>
        <taxon>Zoogloeaceae</taxon>
        <taxon>Thauera</taxon>
    </lineage>
</organism>
<dbReference type="AlphaFoldDB" id="N6YVB3"/>
<gene>
    <name evidence="1" type="ORF">C667_18831</name>
</gene>
<dbReference type="OrthoDB" id="9806637at2"/>
<name>N6YVB3_9RHOO</name>
<evidence type="ECO:0000313" key="1">
    <source>
        <dbReference type="EMBL" id="ENO95480.1"/>
    </source>
</evidence>
<keyword evidence="2" id="KW-1185">Reference proteome</keyword>
<accession>N6YVB3</accession>
<dbReference type="EMBL" id="AMXF01000213">
    <property type="protein sequence ID" value="ENO95480.1"/>
    <property type="molecule type" value="Genomic_DNA"/>
</dbReference>
<sequence>RLRLVGKAARPGEAEVAANPRARSAVLRVAERTEAP</sequence>
<dbReference type="Proteomes" id="UP000013047">
    <property type="component" value="Unassembled WGS sequence"/>
</dbReference>
<feature type="non-terminal residue" evidence="1">
    <location>
        <position position="1"/>
    </location>
</feature>
<proteinExistence type="predicted"/>
<dbReference type="InterPro" id="IPR029063">
    <property type="entry name" value="SAM-dependent_MTases_sf"/>
</dbReference>
<keyword evidence="1" id="KW-0489">Methyltransferase</keyword>
<comment type="caution">
    <text evidence="1">The sequence shown here is derived from an EMBL/GenBank/DDBJ whole genome shotgun (WGS) entry which is preliminary data.</text>
</comment>
<dbReference type="GO" id="GO:0008168">
    <property type="term" value="F:methyltransferase activity"/>
    <property type="evidence" value="ECO:0007669"/>
    <property type="project" value="UniProtKB-KW"/>
</dbReference>
<dbReference type="GO" id="GO:0032259">
    <property type="term" value="P:methylation"/>
    <property type="evidence" value="ECO:0007669"/>
    <property type="project" value="UniProtKB-KW"/>
</dbReference>
<evidence type="ECO:0000313" key="2">
    <source>
        <dbReference type="Proteomes" id="UP000013047"/>
    </source>
</evidence>
<reference evidence="1 2" key="1">
    <citation type="submission" date="2012-09" db="EMBL/GenBank/DDBJ databases">
        <title>Draft Genome Sequences of 6 Strains from Genus Thauera.</title>
        <authorList>
            <person name="Liu B."/>
            <person name="Shapleigh J.P."/>
            <person name="Frostegard A.H."/>
        </authorList>
    </citation>
    <scope>NUCLEOTIDE SEQUENCE [LARGE SCALE GENOMIC DNA]</scope>
    <source>
        <strain evidence="1 2">B4P</strain>
    </source>
</reference>
<protein>
    <submittedName>
        <fullName evidence="1">16S rRNA m(4)C1402 methyltransferase</fullName>
    </submittedName>
</protein>
<dbReference type="Gene3D" id="3.40.50.150">
    <property type="entry name" value="Vaccinia Virus protein VP39"/>
    <property type="match status" value="1"/>
</dbReference>
<keyword evidence="1" id="KW-0808">Transferase</keyword>